<sequence length="95" mass="10455">MADLPQSGAVEGANVDNPIFLPDVPAADFENLVFFFYAFAYSAWPAPSLRVPPGINPSLGGQIRHEGGRQSRIARSPQKRWRHDGRSQNLPQPSL</sequence>
<dbReference type="Proteomes" id="UP000320762">
    <property type="component" value="Unassembled WGS sequence"/>
</dbReference>
<comment type="caution">
    <text evidence="2">The sequence shown here is derived from an EMBL/GenBank/DDBJ whole genome shotgun (WGS) entry which is preliminary data.</text>
</comment>
<evidence type="ECO:0000313" key="3">
    <source>
        <dbReference type="Proteomes" id="UP000320762"/>
    </source>
</evidence>
<evidence type="ECO:0000256" key="1">
    <source>
        <dbReference type="SAM" id="MobiDB-lite"/>
    </source>
</evidence>
<proteinExistence type="predicted"/>
<name>A0A550CFL5_9AGAR</name>
<accession>A0A550CFL5</accession>
<gene>
    <name evidence="2" type="ORF">BD626DRAFT_494759</name>
</gene>
<dbReference type="EMBL" id="VDMD01000009">
    <property type="protein sequence ID" value="TRM63592.1"/>
    <property type="molecule type" value="Genomic_DNA"/>
</dbReference>
<feature type="non-terminal residue" evidence="2">
    <location>
        <position position="1"/>
    </location>
</feature>
<reference evidence="2 3" key="1">
    <citation type="journal article" date="2019" name="New Phytol.">
        <title>Comparative genomics reveals unique wood-decay strategies and fruiting body development in the Schizophyllaceae.</title>
        <authorList>
            <person name="Almasi E."/>
            <person name="Sahu N."/>
            <person name="Krizsan K."/>
            <person name="Balint B."/>
            <person name="Kovacs G.M."/>
            <person name="Kiss B."/>
            <person name="Cseklye J."/>
            <person name="Drula E."/>
            <person name="Henrissat B."/>
            <person name="Nagy I."/>
            <person name="Chovatia M."/>
            <person name="Adam C."/>
            <person name="LaButti K."/>
            <person name="Lipzen A."/>
            <person name="Riley R."/>
            <person name="Grigoriev I.V."/>
            <person name="Nagy L.G."/>
        </authorList>
    </citation>
    <scope>NUCLEOTIDE SEQUENCE [LARGE SCALE GENOMIC DNA]</scope>
    <source>
        <strain evidence="2 3">NL-1724</strain>
    </source>
</reference>
<feature type="region of interest" description="Disordered" evidence="1">
    <location>
        <begin position="55"/>
        <end position="95"/>
    </location>
</feature>
<dbReference type="AlphaFoldDB" id="A0A550CFL5"/>
<keyword evidence="3" id="KW-1185">Reference proteome</keyword>
<protein>
    <submittedName>
        <fullName evidence="2">Uncharacterized protein</fullName>
    </submittedName>
</protein>
<evidence type="ECO:0000313" key="2">
    <source>
        <dbReference type="EMBL" id="TRM63592.1"/>
    </source>
</evidence>
<organism evidence="2 3">
    <name type="scientific">Schizophyllum amplum</name>
    <dbReference type="NCBI Taxonomy" id="97359"/>
    <lineage>
        <taxon>Eukaryota</taxon>
        <taxon>Fungi</taxon>
        <taxon>Dikarya</taxon>
        <taxon>Basidiomycota</taxon>
        <taxon>Agaricomycotina</taxon>
        <taxon>Agaricomycetes</taxon>
        <taxon>Agaricomycetidae</taxon>
        <taxon>Agaricales</taxon>
        <taxon>Schizophyllaceae</taxon>
        <taxon>Schizophyllum</taxon>
    </lineage>
</organism>